<reference evidence="6" key="1">
    <citation type="submission" date="2021-01" db="EMBL/GenBank/DDBJ databases">
        <authorList>
            <person name="Corre E."/>
            <person name="Pelletier E."/>
            <person name="Niang G."/>
            <person name="Scheremetjew M."/>
            <person name="Finn R."/>
            <person name="Kale V."/>
            <person name="Holt S."/>
            <person name="Cochrane G."/>
            <person name="Meng A."/>
            <person name="Brown T."/>
            <person name="Cohen L."/>
        </authorList>
    </citation>
    <scope>NUCLEOTIDE SEQUENCE</scope>
    <source>
        <strain evidence="6">CCMP3105</strain>
    </source>
</reference>
<dbReference type="InterPro" id="IPR020095">
    <property type="entry name" value="PsdUridine_synth_TruA_C"/>
</dbReference>
<proteinExistence type="inferred from homology"/>
<name>A0A7S4S0C1_9DINO</name>
<evidence type="ECO:0000256" key="2">
    <source>
        <dbReference type="ARBA" id="ARBA00022694"/>
    </source>
</evidence>
<organism evidence="6">
    <name type="scientific">Alexandrium monilatum</name>
    <dbReference type="NCBI Taxonomy" id="311494"/>
    <lineage>
        <taxon>Eukaryota</taxon>
        <taxon>Sar</taxon>
        <taxon>Alveolata</taxon>
        <taxon>Dinophyceae</taxon>
        <taxon>Gonyaulacales</taxon>
        <taxon>Pyrocystaceae</taxon>
        <taxon>Alexandrium</taxon>
    </lineage>
</organism>
<dbReference type="GO" id="GO:0160147">
    <property type="term" value="F:tRNA pseudouridine(38-40) synthase activity"/>
    <property type="evidence" value="ECO:0007669"/>
    <property type="project" value="UniProtKB-EC"/>
</dbReference>
<feature type="domain" description="Pseudouridine synthase I TruA alpha/beta" evidence="5">
    <location>
        <begin position="48"/>
        <end position="158"/>
    </location>
</feature>
<dbReference type="PANTHER" id="PTHR11142">
    <property type="entry name" value="PSEUDOURIDYLATE SYNTHASE"/>
    <property type="match status" value="1"/>
</dbReference>
<dbReference type="SUPFAM" id="SSF55120">
    <property type="entry name" value="Pseudouridine synthase"/>
    <property type="match status" value="1"/>
</dbReference>
<dbReference type="PANTHER" id="PTHR11142:SF0">
    <property type="entry name" value="TRNA PSEUDOURIDINE SYNTHASE-LIKE 1"/>
    <property type="match status" value="1"/>
</dbReference>
<sequence>MSAEGKTYAYRLHVGPGPLDPLARLHRHRIKPAWSQALKGDLGRLREAAAHFVGRHDFSNFAREDTSRLNRTNCRTIHAIDIIDEGEGCCRVDVRLDGALWKMVRNVVGCIVASACGKFAPDLIPEMLSSPVERHGKAKLPFPCFPAEGLCLEKVHYPDGDF</sequence>
<comment type="catalytic activity">
    <reaction evidence="4">
        <text>uridine(38/39/40) in tRNA = pseudouridine(38/39/40) in tRNA</text>
        <dbReference type="Rhea" id="RHEA:22376"/>
        <dbReference type="Rhea" id="RHEA-COMP:10085"/>
        <dbReference type="Rhea" id="RHEA-COMP:10087"/>
        <dbReference type="ChEBI" id="CHEBI:65314"/>
        <dbReference type="ChEBI" id="CHEBI:65315"/>
        <dbReference type="EC" id="5.4.99.12"/>
    </reaction>
</comment>
<dbReference type="GO" id="GO:0003723">
    <property type="term" value="F:RNA binding"/>
    <property type="evidence" value="ECO:0007669"/>
    <property type="project" value="InterPro"/>
</dbReference>
<evidence type="ECO:0000259" key="5">
    <source>
        <dbReference type="Pfam" id="PF01416"/>
    </source>
</evidence>
<evidence type="ECO:0000313" key="6">
    <source>
        <dbReference type="EMBL" id="CAE4629811.1"/>
    </source>
</evidence>
<comment type="similarity">
    <text evidence="1 4">Belongs to the tRNA pseudouridine synthase TruA family.</text>
</comment>
<keyword evidence="2 4" id="KW-0819">tRNA processing</keyword>
<dbReference type="EC" id="5.4.99.12" evidence="4"/>
<dbReference type="GO" id="GO:0031119">
    <property type="term" value="P:tRNA pseudouridine synthesis"/>
    <property type="evidence" value="ECO:0007669"/>
    <property type="project" value="TreeGrafter"/>
</dbReference>
<evidence type="ECO:0000256" key="3">
    <source>
        <dbReference type="ARBA" id="ARBA00023235"/>
    </source>
</evidence>
<dbReference type="Pfam" id="PF01416">
    <property type="entry name" value="PseudoU_synth_1"/>
    <property type="match status" value="1"/>
</dbReference>
<dbReference type="EMBL" id="HBNR01060787">
    <property type="protein sequence ID" value="CAE4629811.1"/>
    <property type="molecule type" value="Transcribed_RNA"/>
</dbReference>
<evidence type="ECO:0000256" key="1">
    <source>
        <dbReference type="ARBA" id="ARBA00009375"/>
    </source>
</evidence>
<dbReference type="AlphaFoldDB" id="A0A7S4S0C1"/>
<accession>A0A7S4S0C1</accession>
<keyword evidence="3 4" id="KW-0413">Isomerase</keyword>
<dbReference type="Gene3D" id="3.30.70.660">
    <property type="entry name" value="Pseudouridine synthase I, catalytic domain, C-terminal subdomain"/>
    <property type="match status" value="1"/>
</dbReference>
<dbReference type="InterPro" id="IPR020103">
    <property type="entry name" value="PsdUridine_synth_cat_dom_sf"/>
</dbReference>
<dbReference type="InterPro" id="IPR020097">
    <property type="entry name" value="PsdUridine_synth_TruA_a/b_dom"/>
</dbReference>
<protein>
    <recommendedName>
        <fullName evidence="4">tRNA pseudouridine synthase</fullName>
        <ecNumber evidence="4">5.4.99.12</ecNumber>
    </recommendedName>
</protein>
<evidence type="ECO:0000256" key="4">
    <source>
        <dbReference type="RuleBase" id="RU003792"/>
    </source>
</evidence>
<dbReference type="InterPro" id="IPR001406">
    <property type="entry name" value="PsdUridine_synth_TruA"/>
</dbReference>
<gene>
    <name evidence="6" type="ORF">AMON00008_LOCUS42782</name>
</gene>